<reference evidence="2 3" key="1">
    <citation type="journal article" date="2016" name="Mol. Biol. Evol.">
        <title>Comparative Genomics of Early-Diverging Mushroom-Forming Fungi Provides Insights into the Origins of Lignocellulose Decay Capabilities.</title>
        <authorList>
            <person name="Nagy L.G."/>
            <person name="Riley R."/>
            <person name="Tritt A."/>
            <person name="Adam C."/>
            <person name="Daum C."/>
            <person name="Floudas D."/>
            <person name="Sun H."/>
            <person name="Yadav J.S."/>
            <person name="Pangilinan J."/>
            <person name="Larsson K.H."/>
            <person name="Matsuura K."/>
            <person name="Barry K."/>
            <person name="Labutti K."/>
            <person name="Kuo R."/>
            <person name="Ohm R.A."/>
            <person name="Bhattacharya S.S."/>
            <person name="Shirouzu T."/>
            <person name="Yoshinaga Y."/>
            <person name="Martin F.M."/>
            <person name="Grigoriev I.V."/>
            <person name="Hibbett D.S."/>
        </authorList>
    </citation>
    <scope>NUCLEOTIDE SEQUENCE [LARGE SCALE GENOMIC DNA]</scope>
    <source>
        <strain evidence="2 3">CBS 109695</strain>
    </source>
</reference>
<dbReference type="Proteomes" id="UP000076532">
    <property type="component" value="Unassembled WGS sequence"/>
</dbReference>
<feature type="compositionally biased region" description="Basic residues" evidence="1">
    <location>
        <begin position="1"/>
        <end position="15"/>
    </location>
</feature>
<dbReference type="EMBL" id="KV417495">
    <property type="protein sequence ID" value="KZP30192.1"/>
    <property type="molecule type" value="Genomic_DNA"/>
</dbReference>
<sequence>MHATQRARRHSRHARMPALSPHAPNSHTRPSPRAAYTAIHTDLNARPPAPKPTAAMPEDPVLSPAAHYPCQHHHEDCRRAAI</sequence>
<gene>
    <name evidence="2" type="ORF">FIBSPDRAFT_850932</name>
</gene>
<organism evidence="2 3">
    <name type="scientific">Athelia psychrophila</name>
    <dbReference type="NCBI Taxonomy" id="1759441"/>
    <lineage>
        <taxon>Eukaryota</taxon>
        <taxon>Fungi</taxon>
        <taxon>Dikarya</taxon>
        <taxon>Basidiomycota</taxon>
        <taxon>Agaricomycotina</taxon>
        <taxon>Agaricomycetes</taxon>
        <taxon>Agaricomycetidae</taxon>
        <taxon>Atheliales</taxon>
        <taxon>Atheliaceae</taxon>
        <taxon>Athelia</taxon>
    </lineage>
</organism>
<keyword evidence="3" id="KW-1185">Reference proteome</keyword>
<accession>A0A166T4Y9</accession>
<evidence type="ECO:0000256" key="1">
    <source>
        <dbReference type="SAM" id="MobiDB-lite"/>
    </source>
</evidence>
<evidence type="ECO:0000313" key="2">
    <source>
        <dbReference type="EMBL" id="KZP30192.1"/>
    </source>
</evidence>
<dbReference type="AlphaFoldDB" id="A0A166T4Y9"/>
<feature type="non-terminal residue" evidence="2">
    <location>
        <position position="82"/>
    </location>
</feature>
<feature type="region of interest" description="Disordered" evidence="1">
    <location>
        <begin position="1"/>
        <end position="65"/>
    </location>
</feature>
<proteinExistence type="predicted"/>
<name>A0A166T4Y9_9AGAM</name>
<protein>
    <submittedName>
        <fullName evidence="2">Uncharacterized protein</fullName>
    </submittedName>
</protein>
<evidence type="ECO:0000313" key="3">
    <source>
        <dbReference type="Proteomes" id="UP000076532"/>
    </source>
</evidence>